<feature type="compositionally biased region" description="Basic and acidic residues" evidence="1">
    <location>
        <begin position="133"/>
        <end position="156"/>
    </location>
</feature>
<feature type="signal peptide" evidence="2">
    <location>
        <begin position="1"/>
        <end position="23"/>
    </location>
</feature>
<dbReference type="AlphaFoldDB" id="A0A7R9A9A0"/>
<proteinExistence type="predicted"/>
<feature type="region of interest" description="Disordered" evidence="1">
    <location>
        <begin position="26"/>
        <end position="69"/>
    </location>
</feature>
<evidence type="ECO:0000313" key="3">
    <source>
        <dbReference type="EMBL" id="CAD7249859.1"/>
    </source>
</evidence>
<organism evidence="3">
    <name type="scientific">Darwinula stevensoni</name>
    <dbReference type="NCBI Taxonomy" id="69355"/>
    <lineage>
        <taxon>Eukaryota</taxon>
        <taxon>Metazoa</taxon>
        <taxon>Ecdysozoa</taxon>
        <taxon>Arthropoda</taxon>
        <taxon>Crustacea</taxon>
        <taxon>Oligostraca</taxon>
        <taxon>Ostracoda</taxon>
        <taxon>Podocopa</taxon>
        <taxon>Podocopida</taxon>
        <taxon>Darwinulocopina</taxon>
        <taxon>Darwinuloidea</taxon>
        <taxon>Darwinulidae</taxon>
        <taxon>Darwinula</taxon>
    </lineage>
</organism>
<gene>
    <name evidence="3" type="ORF">DSTB1V02_LOCUS9645</name>
</gene>
<reference evidence="3" key="1">
    <citation type="submission" date="2020-11" db="EMBL/GenBank/DDBJ databases">
        <authorList>
            <person name="Tran Van P."/>
        </authorList>
    </citation>
    <scope>NUCLEOTIDE SEQUENCE</scope>
</reference>
<feature type="compositionally biased region" description="Basic and acidic residues" evidence="1">
    <location>
        <begin position="184"/>
        <end position="197"/>
    </location>
</feature>
<evidence type="ECO:0000256" key="2">
    <source>
        <dbReference type="SAM" id="SignalP"/>
    </source>
</evidence>
<feature type="region of interest" description="Disordered" evidence="1">
    <location>
        <begin position="132"/>
        <end position="197"/>
    </location>
</feature>
<name>A0A7R9A9A0_9CRUS</name>
<evidence type="ECO:0000313" key="4">
    <source>
        <dbReference type="Proteomes" id="UP000677054"/>
    </source>
</evidence>
<dbReference type="EMBL" id="LR902044">
    <property type="protein sequence ID" value="CAD7249859.1"/>
    <property type="molecule type" value="Genomic_DNA"/>
</dbReference>
<keyword evidence="4" id="KW-1185">Reference proteome</keyword>
<protein>
    <submittedName>
        <fullName evidence="3">Uncharacterized protein</fullName>
    </submittedName>
</protein>
<dbReference type="EMBL" id="CAJPEV010002527">
    <property type="protein sequence ID" value="CAG0897201.1"/>
    <property type="molecule type" value="Genomic_DNA"/>
</dbReference>
<feature type="compositionally biased region" description="Basic and acidic residues" evidence="1">
    <location>
        <begin position="43"/>
        <end position="66"/>
    </location>
</feature>
<dbReference type="Proteomes" id="UP000677054">
    <property type="component" value="Unassembled WGS sequence"/>
</dbReference>
<evidence type="ECO:0000256" key="1">
    <source>
        <dbReference type="SAM" id="MobiDB-lite"/>
    </source>
</evidence>
<keyword evidence="2" id="KW-0732">Signal</keyword>
<accession>A0A7R9A9A0</accession>
<sequence>MPRASTAFLARASLLLLLPPLNAGSGERVAVPVKSSPPTSRSLEYRSMKERSQAKERSQMKERSQAKEISQMKEISQLLGTRDPGEGQRAGCLTVRASSNVMTVGRRRRFTVRENIPFGENIPAGIALQCGKTSEKEKLPSRGETEAGETAGRDSEAETSPSGEGTRAWESIPAGGKRRQERRRGRDSEAETSIESR</sequence>
<feature type="chain" id="PRO_5036209872" evidence="2">
    <location>
        <begin position="24"/>
        <end position="197"/>
    </location>
</feature>